<dbReference type="AlphaFoldDB" id="A0A9N9DYA4"/>
<name>A0A9N9DYA4_9GLOM</name>
<feature type="region of interest" description="Disordered" evidence="1">
    <location>
        <begin position="1"/>
        <end position="23"/>
    </location>
</feature>
<evidence type="ECO:0000313" key="3">
    <source>
        <dbReference type="Proteomes" id="UP000789405"/>
    </source>
</evidence>
<evidence type="ECO:0000256" key="1">
    <source>
        <dbReference type="SAM" id="MobiDB-lite"/>
    </source>
</evidence>
<gene>
    <name evidence="2" type="ORF">DERYTH_LOCUS10529</name>
</gene>
<dbReference type="OrthoDB" id="10416747at2759"/>
<keyword evidence="3" id="KW-1185">Reference proteome</keyword>
<organism evidence="2 3">
    <name type="scientific">Dentiscutata erythropus</name>
    <dbReference type="NCBI Taxonomy" id="1348616"/>
    <lineage>
        <taxon>Eukaryota</taxon>
        <taxon>Fungi</taxon>
        <taxon>Fungi incertae sedis</taxon>
        <taxon>Mucoromycota</taxon>
        <taxon>Glomeromycotina</taxon>
        <taxon>Glomeromycetes</taxon>
        <taxon>Diversisporales</taxon>
        <taxon>Gigasporaceae</taxon>
        <taxon>Dentiscutata</taxon>
    </lineage>
</organism>
<comment type="caution">
    <text evidence="2">The sequence shown here is derived from an EMBL/GenBank/DDBJ whole genome shotgun (WGS) entry which is preliminary data.</text>
</comment>
<dbReference type="Proteomes" id="UP000789405">
    <property type="component" value="Unassembled WGS sequence"/>
</dbReference>
<dbReference type="EMBL" id="CAJVPY010006164">
    <property type="protein sequence ID" value="CAG8657538.1"/>
    <property type="molecule type" value="Genomic_DNA"/>
</dbReference>
<protein>
    <submittedName>
        <fullName evidence="2">7152_t:CDS:1</fullName>
    </submittedName>
</protein>
<sequence length="266" mass="30661">MKKIVKNRSNSSNKPQDKFRNKTPISFIINERFKRQRLSYSTMIKASQNRETLNILPQDKIFRYESPDTISTKYKLKSKKRKFMLKLQRSETLPSKSQPEPRLNEPPRSNSLPNDISLSEFYCSNTVPSVSSSSLNLTQQNIYTCQLVMEPETYDIQTSGPNNETCNDEQALAIEEATILNGSYVYPIIHERSDQEIETAFPSNFKVDTSLYTDISATSNMLDCLCWHFTNELIDPQFQVNDLNITQSNCHIGYSDGKSNNKRDRL</sequence>
<feature type="region of interest" description="Disordered" evidence="1">
    <location>
        <begin position="87"/>
        <end position="113"/>
    </location>
</feature>
<reference evidence="2" key="1">
    <citation type="submission" date="2021-06" db="EMBL/GenBank/DDBJ databases">
        <authorList>
            <person name="Kallberg Y."/>
            <person name="Tangrot J."/>
            <person name="Rosling A."/>
        </authorList>
    </citation>
    <scope>NUCLEOTIDE SEQUENCE</scope>
    <source>
        <strain evidence="2">MA453B</strain>
    </source>
</reference>
<proteinExistence type="predicted"/>
<accession>A0A9N9DYA4</accession>
<evidence type="ECO:0000313" key="2">
    <source>
        <dbReference type="EMBL" id="CAG8657538.1"/>
    </source>
</evidence>